<name>A0ABX8BGQ4_9ACTN</name>
<feature type="transmembrane region" description="Helical" evidence="1">
    <location>
        <begin position="400"/>
        <end position="418"/>
    </location>
</feature>
<feature type="transmembrane region" description="Helical" evidence="1">
    <location>
        <begin position="442"/>
        <end position="461"/>
    </location>
</feature>
<evidence type="ECO:0000256" key="1">
    <source>
        <dbReference type="SAM" id="Phobius"/>
    </source>
</evidence>
<dbReference type="EMBL" id="CP074133">
    <property type="protein sequence ID" value="QUX21207.1"/>
    <property type="molecule type" value="Genomic_DNA"/>
</dbReference>
<feature type="transmembrane region" description="Helical" evidence="1">
    <location>
        <begin position="341"/>
        <end position="363"/>
    </location>
</feature>
<keyword evidence="3" id="KW-1185">Reference proteome</keyword>
<feature type="transmembrane region" description="Helical" evidence="1">
    <location>
        <begin position="66"/>
        <end position="88"/>
    </location>
</feature>
<dbReference type="RefSeq" id="WP_220562429.1">
    <property type="nucleotide sequence ID" value="NZ_CP074133.1"/>
</dbReference>
<accession>A0ABX8BGQ4</accession>
<organism evidence="2 3">
    <name type="scientific">Nocardiopsis changdeensis</name>
    <dbReference type="NCBI Taxonomy" id="2831969"/>
    <lineage>
        <taxon>Bacteria</taxon>
        <taxon>Bacillati</taxon>
        <taxon>Actinomycetota</taxon>
        <taxon>Actinomycetes</taxon>
        <taxon>Streptosporangiales</taxon>
        <taxon>Nocardiopsidaceae</taxon>
        <taxon>Nocardiopsis</taxon>
    </lineage>
</organism>
<evidence type="ECO:0000313" key="3">
    <source>
        <dbReference type="Proteomes" id="UP000676079"/>
    </source>
</evidence>
<protein>
    <recommendedName>
        <fullName evidence="4">Integral membrane protein</fullName>
    </recommendedName>
</protein>
<feature type="transmembrane region" description="Helical" evidence="1">
    <location>
        <begin position="131"/>
        <end position="152"/>
    </location>
</feature>
<dbReference type="Proteomes" id="UP000676079">
    <property type="component" value="Chromosome"/>
</dbReference>
<keyword evidence="1" id="KW-0472">Membrane</keyword>
<sequence>MTAPRPTVRPGLPPDRVARLTARLDGLAAPSRALDPPDPVRAHLWTAGVHMYAAALALLVPAPSWAGGLLLGLGAAGCAGAVAVYARPRTFSPALGGPRWAAPVLFTALGLCLAAACAAAAHLLYLSVRELIAGPGAGAALLSAVLAVAALAGARHWSRERRSVHGVDHITPHLLPATPWVPAAEEPGGLRATRPLHPREQALADLRACVDAFDELKRTGAPLPGAGGVLGRLRDHEWRAGRIMLLRRRRIRRDLARGPLPGPDPYAAEAAVLAPLARAALQAHRAVLAARGRRATGRTVHALTAERDKRLRRLHPRIERILRWSRAAPAKPRPYEPARPLVRLLYAVAGLAALGAAWAALLYPAAGTVLLFASGPVVSACVLLWVRLRHAERWTPKRMAGMLLASGYITAMLSWGLYELWETIAWWVAPGLFFVARGDATVAFYLYLVAFFCWFLALTGWGRAHPLNRR</sequence>
<gene>
    <name evidence="2" type="ORF">KGD84_22580</name>
</gene>
<keyword evidence="1" id="KW-1133">Transmembrane helix</keyword>
<evidence type="ECO:0008006" key="4">
    <source>
        <dbReference type="Google" id="ProtNLM"/>
    </source>
</evidence>
<evidence type="ECO:0000313" key="2">
    <source>
        <dbReference type="EMBL" id="QUX21207.1"/>
    </source>
</evidence>
<feature type="transmembrane region" description="Helical" evidence="1">
    <location>
        <begin position="100"/>
        <end position="125"/>
    </location>
</feature>
<reference evidence="2 3" key="1">
    <citation type="submission" date="2021-05" db="EMBL/GenBank/DDBJ databases">
        <title>Direct Submission.</title>
        <authorList>
            <person name="Li K."/>
            <person name="Gao J."/>
        </authorList>
    </citation>
    <scope>NUCLEOTIDE SEQUENCE [LARGE SCALE GENOMIC DNA]</scope>
    <source>
        <strain evidence="2 3">Mg02</strain>
    </source>
</reference>
<proteinExistence type="predicted"/>
<feature type="transmembrane region" description="Helical" evidence="1">
    <location>
        <begin position="369"/>
        <end position="388"/>
    </location>
</feature>
<keyword evidence="1" id="KW-0812">Transmembrane</keyword>